<dbReference type="GO" id="GO:0006310">
    <property type="term" value="P:DNA recombination"/>
    <property type="evidence" value="ECO:0007669"/>
    <property type="project" value="InterPro"/>
</dbReference>
<dbReference type="EC" id="6.5.1.1" evidence="2"/>
<name>A0A345T572_9ACTN</name>
<comment type="catalytic activity">
    <reaction evidence="4">
        <text>ATP + (deoxyribonucleotide)n-3'-hydroxyl + 5'-phospho-(deoxyribonucleotide)m = (deoxyribonucleotide)n+m + AMP + diphosphate.</text>
        <dbReference type="EC" id="6.5.1.1"/>
    </reaction>
</comment>
<keyword evidence="3" id="KW-0436">Ligase</keyword>
<evidence type="ECO:0000256" key="4">
    <source>
        <dbReference type="ARBA" id="ARBA00034003"/>
    </source>
</evidence>
<accession>A0A345T572</accession>
<dbReference type="Gene3D" id="3.30.1490.70">
    <property type="match status" value="1"/>
</dbReference>
<dbReference type="AlphaFoldDB" id="A0A345T572"/>
<evidence type="ECO:0000256" key="3">
    <source>
        <dbReference type="ARBA" id="ARBA00022598"/>
    </source>
</evidence>
<dbReference type="Pfam" id="PF01068">
    <property type="entry name" value="DNA_ligase_A_M"/>
    <property type="match status" value="1"/>
</dbReference>
<dbReference type="Proteomes" id="UP000249340">
    <property type="component" value="Chromosome"/>
</dbReference>
<comment type="similarity">
    <text evidence="1">Belongs to the ATP-dependent DNA ligase family.</text>
</comment>
<dbReference type="Gene3D" id="2.40.50.140">
    <property type="entry name" value="Nucleic acid-binding proteins"/>
    <property type="match status" value="1"/>
</dbReference>
<evidence type="ECO:0000256" key="2">
    <source>
        <dbReference type="ARBA" id="ARBA00012727"/>
    </source>
</evidence>
<gene>
    <name evidence="6" type="ORF">C7M71_003405</name>
</gene>
<evidence type="ECO:0000313" key="6">
    <source>
        <dbReference type="EMBL" id="AXI81127.1"/>
    </source>
</evidence>
<dbReference type="PANTHER" id="PTHR45674">
    <property type="entry name" value="DNA LIGASE 1/3 FAMILY MEMBER"/>
    <property type="match status" value="1"/>
</dbReference>
<evidence type="ECO:0000313" key="7">
    <source>
        <dbReference type="Proteomes" id="UP000249340"/>
    </source>
</evidence>
<dbReference type="PROSITE" id="PS50160">
    <property type="entry name" value="DNA_LIGASE_A3"/>
    <property type="match status" value="1"/>
</dbReference>
<dbReference type="CDD" id="cd07971">
    <property type="entry name" value="OBF_DNA_ligase_LigD"/>
    <property type="match status" value="1"/>
</dbReference>
<keyword evidence="7" id="KW-1185">Reference proteome</keyword>
<dbReference type="InterPro" id="IPR012310">
    <property type="entry name" value="DNA_ligase_ATP-dep_cent"/>
</dbReference>
<dbReference type="GO" id="GO:0003910">
    <property type="term" value="F:DNA ligase (ATP) activity"/>
    <property type="evidence" value="ECO:0007669"/>
    <property type="project" value="UniProtKB-EC"/>
</dbReference>
<sequence length="313" mass="34018">MLATAGRLPAVQADWAYEVKWDGMRVLAYLPGDGTVRLESRQGRDVTAQYPELAALPEALPPGTDAVLDAEIVALGLDGRPSFRRLQDRMSLYRPEAVRASAAAAPVTAMVFDVLWLRGGPTTARPYTARRDLLTGLGIDHPRAVVPANWVGTGTLAFEWTRSAGLEGVVAKRLESPYRPGTRSREWIKIKHLRTADVAIGGWVADGPRASACQALLIGTADPTGLRYAGRVGTGFTQRDRQALAGLLLPLEREAPPFTANLEALREESGREVRWVAPVLQGEVEYLEQTSGGRLRQPVWRGLRGPAADVPPY</sequence>
<dbReference type="Pfam" id="PF04679">
    <property type="entry name" value="DNA_ligase_A_C"/>
    <property type="match status" value="1"/>
</dbReference>
<dbReference type="GO" id="GO:0006281">
    <property type="term" value="P:DNA repair"/>
    <property type="evidence" value="ECO:0007669"/>
    <property type="project" value="InterPro"/>
</dbReference>
<organism evidence="6 7">
    <name type="scientific">Peterkaempfera bronchialis</name>
    <dbReference type="NCBI Taxonomy" id="2126346"/>
    <lineage>
        <taxon>Bacteria</taxon>
        <taxon>Bacillati</taxon>
        <taxon>Actinomycetota</taxon>
        <taxon>Actinomycetes</taxon>
        <taxon>Kitasatosporales</taxon>
        <taxon>Streptomycetaceae</taxon>
        <taxon>Peterkaempfera</taxon>
    </lineage>
</organism>
<reference evidence="7" key="1">
    <citation type="submission" date="2018-07" db="EMBL/GenBank/DDBJ databases">
        <title>Streptacidiphilus bronchialis DSM 106435 chromosome.</title>
        <authorList>
            <person name="Batra D."/>
            <person name="Gulvik C.A."/>
        </authorList>
    </citation>
    <scope>NUCLEOTIDE SEQUENCE [LARGE SCALE GENOMIC DNA]</scope>
    <source>
        <strain evidence="7">DSM 106435</strain>
    </source>
</reference>
<dbReference type="NCBIfam" id="TIGR02779">
    <property type="entry name" value="NHEJ_ligase_lig"/>
    <property type="match status" value="1"/>
</dbReference>
<dbReference type="InterPro" id="IPR012309">
    <property type="entry name" value="DNA_ligase_ATP-dep_C"/>
</dbReference>
<dbReference type="Gene3D" id="3.30.470.30">
    <property type="entry name" value="DNA ligase/mRNA capping enzyme"/>
    <property type="match status" value="1"/>
</dbReference>
<evidence type="ECO:0000259" key="5">
    <source>
        <dbReference type="PROSITE" id="PS50160"/>
    </source>
</evidence>
<dbReference type="InterPro" id="IPR012340">
    <property type="entry name" value="NA-bd_OB-fold"/>
</dbReference>
<evidence type="ECO:0000256" key="1">
    <source>
        <dbReference type="ARBA" id="ARBA00007572"/>
    </source>
</evidence>
<dbReference type="GO" id="GO:0005524">
    <property type="term" value="F:ATP binding"/>
    <property type="evidence" value="ECO:0007669"/>
    <property type="project" value="InterPro"/>
</dbReference>
<dbReference type="PANTHER" id="PTHR45674:SF4">
    <property type="entry name" value="DNA LIGASE 1"/>
    <property type="match status" value="1"/>
</dbReference>
<dbReference type="CDD" id="cd07906">
    <property type="entry name" value="Adenylation_DNA_ligase_LigD_LigC"/>
    <property type="match status" value="1"/>
</dbReference>
<proteinExistence type="inferred from homology"/>
<protein>
    <recommendedName>
        <fullName evidence="2">DNA ligase (ATP)</fullName>
        <ecNumber evidence="2">6.5.1.1</ecNumber>
    </recommendedName>
</protein>
<feature type="domain" description="ATP-dependent DNA ligase family profile" evidence="5">
    <location>
        <begin position="100"/>
        <end position="206"/>
    </location>
</feature>
<dbReference type="InterPro" id="IPR014146">
    <property type="entry name" value="LigD_ligase_dom"/>
</dbReference>
<dbReference type="SUPFAM" id="SSF50249">
    <property type="entry name" value="Nucleic acid-binding proteins"/>
    <property type="match status" value="1"/>
</dbReference>
<dbReference type="EMBL" id="CP031264">
    <property type="protein sequence ID" value="AXI81127.1"/>
    <property type="molecule type" value="Genomic_DNA"/>
</dbReference>
<dbReference type="OrthoDB" id="3733803at2"/>
<dbReference type="KEGG" id="stri:C7M71_003405"/>
<dbReference type="InterPro" id="IPR050191">
    <property type="entry name" value="ATP-dep_DNA_ligase"/>
</dbReference>
<dbReference type="SUPFAM" id="SSF56091">
    <property type="entry name" value="DNA ligase/mRNA capping enzyme, catalytic domain"/>
    <property type="match status" value="1"/>
</dbReference>